<comment type="similarity">
    <text evidence="1">Belongs to the short-chain dehydrogenases/reductases (SDR) family.</text>
</comment>
<dbReference type="AlphaFoldDB" id="C6LBF8"/>
<sequence>MVITGGAGNNGSAIVNAALEAGMNVAMLSGLHTKAQKAIKEKINPKYHDHVIGIAQNPKAKWEENMEAAPEIYETRTHMKDMIDYVYERFGSVDVVVNAKGGHIRYDFEHTDKTIWRHSMEVVESAFVNAKNAMPYLLQSKAPRIINITTWDARNGGYFLDPSFAAARGGLEALTYEMAREFGPKGITSNCILIGHCEEDVPEETTLSDEERARMLARIPVGRMMVPQDVVGAFCFLASEEASFVNGARIDVNGGLIVG</sequence>
<gene>
    <name evidence="2" type="ORF">BRYFOR_05953</name>
</gene>
<dbReference type="STRING" id="168384.SAMN05660368_01412"/>
<evidence type="ECO:0000313" key="2">
    <source>
        <dbReference type="EMBL" id="EET62289.1"/>
    </source>
</evidence>
<dbReference type="SUPFAM" id="SSF51735">
    <property type="entry name" value="NAD(P)-binding Rossmann-fold domains"/>
    <property type="match status" value="1"/>
</dbReference>
<dbReference type="InterPro" id="IPR002347">
    <property type="entry name" value="SDR_fam"/>
</dbReference>
<evidence type="ECO:0008006" key="4">
    <source>
        <dbReference type="Google" id="ProtNLM"/>
    </source>
</evidence>
<dbReference type="GO" id="GO:0030497">
    <property type="term" value="P:fatty acid elongation"/>
    <property type="evidence" value="ECO:0007669"/>
    <property type="project" value="TreeGrafter"/>
</dbReference>
<proteinExistence type="inferred from homology"/>
<dbReference type="Pfam" id="PF13561">
    <property type="entry name" value="adh_short_C2"/>
    <property type="match status" value="1"/>
</dbReference>
<dbReference type="PRINTS" id="PR00081">
    <property type="entry name" value="GDHRDH"/>
</dbReference>
<dbReference type="EMBL" id="ACCL02000003">
    <property type="protein sequence ID" value="EET62289.1"/>
    <property type="molecule type" value="Genomic_DNA"/>
</dbReference>
<dbReference type="Gene3D" id="3.40.50.720">
    <property type="entry name" value="NAD(P)-binding Rossmann-like Domain"/>
    <property type="match status" value="1"/>
</dbReference>
<dbReference type="InterPro" id="IPR036291">
    <property type="entry name" value="NAD(P)-bd_dom_sf"/>
</dbReference>
<evidence type="ECO:0000256" key="1">
    <source>
        <dbReference type="ARBA" id="ARBA00006484"/>
    </source>
</evidence>
<keyword evidence="3" id="KW-1185">Reference proteome</keyword>
<dbReference type="GO" id="GO:0016616">
    <property type="term" value="F:oxidoreductase activity, acting on the CH-OH group of donors, NAD or NADP as acceptor"/>
    <property type="evidence" value="ECO:0007669"/>
    <property type="project" value="TreeGrafter"/>
</dbReference>
<protein>
    <recommendedName>
        <fullName evidence="4">Oxidoreductase, short chain dehydrogenase/reductase family protein</fullName>
    </recommendedName>
</protein>
<accession>C6LBF8</accession>
<dbReference type="CDD" id="cd05233">
    <property type="entry name" value="SDR_c"/>
    <property type="match status" value="1"/>
</dbReference>
<dbReference type="PANTHER" id="PTHR42760">
    <property type="entry name" value="SHORT-CHAIN DEHYDROGENASES/REDUCTASES FAMILY MEMBER"/>
    <property type="match status" value="1"/>
</dbReference>
<evidence type="ECO:0000313" key="3">
    <source>
        <dbReference type="Proteomes" id="UP000005561"/>
    </source>
</evidence>
<dbReference type="PANTHER" id="PTHR42760:SF40">
    <property type="entry name" value="3-OXOACYL-[ACYL-CARRIER-PROTEIN] REDUCTASE, CHLOROPLASTIC"/>
    <property type="match status" value="1"/>
</dbReference>
<organism evidence="2 3">
    <name type="scientific">Marvinbryantia formatexigens DSM 14469</name>
    <dbReference type="NCBI Taxonomy" id="478749"/>
    <lineage>
        <taxon>Bacteria</taxon>
        <taxon>Bacillati</taxon>
        <taxon>Bacillota</taxon>
        <taxon>Clostridia</taxon>
        <taxon>Lachnospirales</taxon>
        <taxon>Lachnospiraceae</taxon>
        <taxon>Marvinbryantia</taxon>
    </lineage>
</organism>
<reference evidence="2" key="1">
    <citation type="submission" date="2009-07" db="EMBL/GenBank/DDBJ databases">
        <authorList>
            <person name="Weinstock G."/>
            <person name="Sodergren E."/>
            <person name="Clifton S."/>
            <person name="Fulton L."/>
            <person name="Fulton B."/>
            <person name="Courtney L."/>
            <person name="Fronick C."/>
            <person name="Harrison M."/>
            <person name="Strong C."/>
            <person name="Farmer C."/>
            <person name="Delahaunty K."/>
            <person name="Markovic C."/>
            <person name="Hall O."/>
            <person name="Minx P."/>
            <person name="Tomlinson C."/>
            <person name="Mitreva M."/>
            <person name="Nelson J."/>
            <person name="Hou S."/>
            <person name="Wollam A."/>
            <person name="Pepin K.H."/>
            <person name="Johnson M."/>
            <person name="Bhonagiri V."/>
            <person name="Nash W.E."/>
            <person name="Warren W."/>
            <person name="Chinwalla A."/>
            <person name="Mardis E.R."/>
            <person name="Wilson R.K."/>
        </authorList>
    </citation>
    <scope>NUCLEOTIDE SEQUENCE [LARGE SCALE GENOMIC DNA]</scope>
    <source>
        <strain evidence="2">DSM 14469</strain>
    </source>
</reference>
<name>C6LBF8_9FIRM</name>
<dbReference type="Proteomes" id="UP000005561">
    <property type="component" value="Unassembled WGS sequence"/>
</dbReference>
<comment type="caution">
    <text evidence="2">The sequence shown here is derived from an EMBL/GenBank/DDBJ whole genome shotgun (WGS) entry which is preliminary data.</text>
</comment>
<dbReference type="eggNOG" id="COG1028">
    <property type="taxonomic scope" value="Bacteria"/>
</dbReference>